<proteinExistence type="predicted"/>
<keyword evidence="4" id="KW-0997">Cell inner membrane</keyword>
<keyword evidence="7 9" id="KW-0472">Membrane</keyword>
<feature type="transmembrane region" description="Helical" evidence="9">
    <location>
        <begin position="179"/>
        <end position="200"/>
    </location>
</feature>
<evidence type="ECO:0000256" key="4">
    <source>
        <dbReference type="ARBA" id="ARBA00022519"/>
    </source>
</evidence>
<evidence type="ECO:0000256" key="3">
    <source>
        <dbReference type="ARBA" id="ARBA00022475"/>
    </source>
</evidence>
<evidence type="ECO:0000256" key="5">
    <source>
        <dbReference type="ARBA" id="ARBA00022692"/>
    </source>
</evidence>
<accession>A0A239PEM1</accession>
<evidence type="ECO:0000256" key="6">
    <source>
        <dbReference type="ARBA" id="ARBA00022989"/>
    </source>
</evidence>
<organism evidence="10 11">
    <name type="scientific">Asanoa hainanensis</name>
    <dbReference type="NCBI Taxonomy" id="560556"/>
    <lineage>
        <taxon>Bacteria</taxon>
        <taxon>Bacillati</taxon>
        <taxon>Actinomycetota</taxon>
        <taxon>Actinomycetes</taxon>
        <taxon>Micromonosporales</taxon>
        <taxon>Micromonosporaceae</taxon>
        <taxon>Asanoa</taxon>
    </lineage>
</organism>
<dbReference type="PANTHER" id="PTHR32196">
    <property type="entry name" value="ABC TRANSPORTER PERMEASE PROTEIN YPHD-RELATED-RELATED"/>
    <property type="match status" value="1"/>
</dbReference>
<keyword evidence="6 9" id="KW-1133">Transmembrane helix</keyword>
<dbReference type="PANTHER" id="PTHR32196:SF71">
    <property type="entry name" value="AUTOINDUCER 2 IMPORT SYSTEM PERMEASE PROTEIN LSRD"/>
    <property type="match status" value="1"/>
</dbReference>
<dbReference type="Pfam" id="PF02653">
    <property type="entry name" value="BPD_transp_2"/>
    <property type="match status" value="1"/>
</dbReference>
<evidence type="ECO:0000256" key="1">
    <source>
        <dbReference type="ARBA" id="ARBA00004651"/>
    </source>
</evidence>
<evidence type="ECO:0000256" key="9">
    <source>
        <dbReference type="SAM" id="Phobius"/>
    </source>
</evidence>
<sequence>MAPETVIDLAAQPRTSRQRPPWLRTFASWETTVVLALVLVILIGSATIDGVGDPRFYRFVILEAIPIALIALPMTLIVITGEIDLSVASTVGLTCSAMGALWQAGVTSLPLLILVSLVLGAVLGAVNGVFVTVFGLPSLAVTIGTLALYRGLAFVVLGDKAVADYPVSWTTNMIAPIPGTVVPWFVLVVAVLALLFGVLLHATPIGRALYAIGNNAEAAAYSGIAVLRTKFWLFVATGAVSALAGVFWTFRFASARADNADGLELSVVAAVLLGGVSIFGGRGALLGVIAAVALLGTLRNALQLADVPANALTIVTGTLLILSVVGPNLVRTVRERLRRRQPTPPMERTQR</sequence>
<dbReference type="GO" id="GO:0005886">
    <property type="term" value="C:plasma membrane"/>
    <property type="evidence" value="ECO:0007669"/>
    <property type="project" value="UniProtKB-SubCell"/>
</dbReference>
<dbReference type="Proteomes" id="UP000198362">
    <property type="component" value="Unassembled WGS sequence"/>
</dbReference>
<dbReference type="EMBL" id="FZPH01000023">
    <property type="protein sequence ID" value="SNT65461.1"/>
    <property type="molecule type" value="Genomic_DNA"/>
</dbReference>
<gene>
    <name evidence="10" type="ORF">SAMN05421812_12314</name>
</gene>
<dbReference type="InterPro" id="IPR001851">
    <property type="entry name" value="ABC_transp_permease"/>
</dbReference>
<keyword evidence="11" id="KW-1185">Reference proteome</keyword>
<feature type="transmembrane region" description="Helical" evidence="9">
    <location>
        <begin position="111"/>
        <end position="133"/>
    </location>
</feature>
<keyword evidence="2" id="KW-0813">Transport</keyword>
<feature type="transmembrane region" description="Helical" evidence="9">
    <location>
        <begin position="139"/>
        <end position="158"/>
    </location>
</feature>
<dbReference type="CDD" id="cd06579">
    <property type="entry name" value="TM_PBP1_transp_AraH_like"/>
    <property type="match status" value="1"/>
</dbReference>
<name>A0A239PEM1_9ACTN</name>
<evidence type="ECO:0000256" key="2">
    <source>
        <dbReference type="ARBA" id="ARBA00022448"/>
    </source>
</evidence>
<feature type="transmembrane region" description="Helical" evidence="9">
    <location>
        <begin position="26"/>
        <end position="44"/>
    </location>
</feature>
<dbReference type="RefSeq" id="WP_245871395.1">
    <property type="nucleotide sequence ID" value="NZ_FZPH01000023.1"/>
</dbReference>
<comment type="subcellular location">
    <subcellularLocation>
        <location evidence="1">Cell membrane</location>
        <topology evidence="1">Multi-pass membrane protein</topology>
    </subcellularLocation>
</comment>
<evidence type="ECO:0000313" key="11">
    <source>
        <dbReference type="Proteomes" id="UP000198362"/>
    </source>
</evidence>
<feature type="transmembrane region" description="Helical" evidence="9">
    <location>
        <begin position="265"/>
        <end position="295"/>
    </location>
</feature>
<dbReference type="GO" id="GO:0022857">
    <property type="term" value="F:transmembrane transporter activity"/>
    <property type="evidence" value="ECO:0007669"/>
    <property type="project" value="InterPro"/>
</dbReference>
<evidence type="ECO:0000256" key="7">
    <source>
        <dbReference type="ARBA" id="ARBA00023136"/>
    </source>
</evidence>
<reference evidence="10 11" key="1">
    <citation type="submission" date="2017-06" db="EMBL/GenBank/DDBJ databases">
        <authorList>
            <person name="Kim H.J."/>
            <person name="Triplett B.A."/>
        </authorList>
    </citation>
    <scope>NUCLEOTIDE SEQUENCE [LARGE SCALE GENOMIC DNA]</scope>
    <source>
        <strain evidence="10 11">CGMCC 4.5593</strain>
    </source>
</reference>
<evidence type="ECO:0000256" key="8">
    <source>
        <dbReference type="ARBA" id="ARBA00039381"/>
    </source>
</evidence>
<keyword evidence="3" id="KW-1003">Cell membrane</keyword>
<keyword evidence="5 9" id="KW-0812">Transmembrane</keyword>
<dbReference type="AlphaFoldDB" id="A0A239PEM1"/>
<protein>
    <recommendedName>
        <fullName evidence="8">Autoinducer 2 import system permease protein LsrD</fullName>
    </recommendedName>
</protein>
<feature type="transmembrane region" description="Helical" evidence="9">
    <location>
        <begin position="56"/>
        <end position="79"/>
    </location>
</feature>
<feature type="transmembrane region" description="Helical" evidence="9">
    <location>
        <begin position="307"/>
        <end position="330"/>
    </location>
</feature>
<feature type="transmembrane region" description="Helical" evidence="9">
    <location>
        <begin position="231"/>
        <end position="253"/>
    </location>
</feature>
<evidence type="ECO:0000313" key="10">
    <source>
        <dbReference type="EMBL" id="SNT65461.1"/>
    </source>
</evidence>